<keyword evidence="4" id="KW-1003">Cell membrane</keyword>
<comment type="similarity">
    <text evidence="2">Belongs to the binding-protein-dependent transport system permease family. CysTW subfamily.</text>
</comment>
<evidence type="ECO:0000256" key="4">
    <source>
        <dbReference type="ARBA" id="ARBA00022475"/>
    </source>
</evidence>
<dbReference type="InterPro" id="IPR035906">
    <property type="entry name" value="MetI-like_sf"/>
</dbReference>
<dbReference type="EMBL" id="CAEZSH010000095">
    <property type="protein sequence ID" value="CAB4542418.1"/>
    <property type="molecule type" value="Genomic_DNA"/>
</dbReference>
<feature type="transmembrane region" description="Helical" evidence="9">
    <location>
        <begin position="54"/>
        <end position="73"/>
    </location>
</feature>
<dbReference type="AlphaFoldDB" id="A0A6J6BW84"/>
<evidence type="ECO:0000259" key="10">
    <source>
        <dbReference type="PROSITE" id="PS50928"/>
    </source>
</evidence>
<dbReference type="InterPro" id="IPR051408">
    <property type="entry name" value="Phosphate_transprt_permease"/>
</dbReference>
<reference evidence="11" key="1">
    <citation type="submission" date="2020-05" db="EMBL/GenBank/DDBJ databases">
        <authorList>
            <person name="Chiriac C."/>
            <person name="Salcher M."/>
            <person name="Ghai R."/>
            <person name="Kavagutti S V."/>
        </authorList>
    </citation>
    <scope>NUCLEOTIDE SEQUENCE</scope>
</reference>
<dbReference type="Gene3D" id="1.10.3720.10">
    <property type="entry name" value="MetI-like"/>
    <property type="match status" value="1"/>
</dbReference>
<dbReference type="PROSITE" id="PS50928">
    <property type="entry name" value="ABC_TM1"/>
    <property type="match status" value="1"/>
</dbReference>
<evidence type="ECO:0000313" key="11">
    <source>
        <dbReference type="EMBL" id="CAB4542418.1"/>
    </source>
</evidence>
<dbReference type="GO" id="GO:0005886">
    <property type="term" value="C:plasma membrane"/>
    <property type="evidence" value="ECO:0007669"/>
    <property type="project" value="UniProtKB-SubCell"/>
</dbReference>
<name>A0A6J6BW84_9ZZZZ</name>
<evidence type="ECO:0000256" key="8">
    <source>
        <dbReference type="ARBA" id="ARBA00023136"/>
    </source>
</evidence>
<keyword evidence="8 9" id="KW-0472">Membrane</keyword>
<evidence type="ECO:0000256" key="6">
    <source>
        <dbReference type="ARBA" id="ARBA00022692"/>
    </source>
</evidence>
<dbReference type="InterPro" id="IPR005672">
    <property type="entry name" value="Phosphate_PstA"/>
</dbReference>
<evidence type="ECO:0000256" key="7">
    <source>
        <dbReference type="ARBA" id="ARBA00022989"/>
    </source>
</evidence>
<dbReference type="GO" id="GO:0035435">
    <property type="term" value="P:phosphate ion transmembrane transport"/>
    <property type="evidence" value="ECO:0007669"/>
    <property type="project" value="InterPro"/>
</dbReference>
<evidence type="ECO:0000256" key="2">
    <source>
        <dbReference type="ARBA" id="ARBA00007069"/>
    </source>
</evidence>
<dbReference type="PANTHER" id="PTHR42922">
    <property type="entry name" value="PHOSPHATE TRANSPORT SYSTEM PERMEASE PROTEIN PSTA"/>
    <property type="match status" value="1"/>
</dbReference>
<organism evidence="11">
    <name type="scientific">freshwater metagenome</name>
    <dbReference type="NCBI Taxonomy" id="449393"/>
    <lineage>
        <taxon>unclassified sequences</taxon>
        <taxon>metagenomes</taxon>
        <taxon>ecological metagenomes</taxon>
    </lineage>
</organism>
<keyword evidence="3" id="KW-0813">Transport</keyword>
<keyword evidence="7 9" id="KW-1133">Transmembrane helix</keyword>
<gene>
    <name evidence="11" type="ORF">UFOPK1410_00774</name>
</gene>
<evidence type="ECO:0000256" key="5">
    <source>
        <dbReference type="ARBA" id="ARBA00022592"/>
    </source>
</evidence>
<feature type="transmembrane region" description="Helical" evidence="9">
    <location>
        <begin position="264"/>
        <end position="282"/>
    </location>
</feature>
<accession>A0A6J6BW84</accession>
<keyword evidence="5" id="KW-0592">Phosphate transport</keyword>
<dbReference type="PANTHER" id="PTHR42922:SF1">
    <property type="entry name" value="PHOSPHATE TRANSPORT SYSTEM PERMEASE PROTEIN PSTA"/>
    <property type="match status" value="1"/>
</dbReference>
<dbReference type="InterPro" id="IPR000515">
    <property type="entry name" value="MetI-like"/>
</dbReference>
<dbReference type="Pfam" id="PF00528">
    <property type="entry name" value="BPD_transp_1"/>
    <property type="match status" value="1"/>
</dbReference>
<dbReference type="GO" id="GO:0005315">
    <property type="term" value="F:phosphate transmembrane transporter activity"/>
    <property type="evidence" value="ECO:0007669"/>
    <property type="project" value="InterPro"/>
</dbReference>
<proteinExistence type="inferred from homology"/>
<feature type="domain" description="ABC transmembrane type-1" evidence="10">
    <location>
        <begin position="143"/>
        <end position="345"/>
    </location>
</feature>
<feature type="transmembrane region" description="Helical" evidence="9">
    <location>
        <begin position="85"/>
        <end position="109"/>
    </location>
</feature>
<dbReference type="SUPFAM" id="SSF161098">
    <property type="entry name" value="MetI-like"/>
    <property type="match status" value="1"/>
</dbReference>
<dbReference type="NCBIfam" id="TIGR00974">
    <property type="entry name" value="3a0107s02c"/>
    <property type="match status" value="1"/>
</dbReference>
<comment type="subcellular location">
    <subcellularLocation>
        <location evidence="1">Cell membrane</location>
        <topology evidence="1">Multi-pass membrane protein</topology>
    </subcellularLocation>
</comment>
<feature type="transmembrane region" description="Helical" evidence="9">
    <location>
        <begin position="142"/>
        <end position="169"/>
    </location>
</feature>
<protein>
    <submittedName>
        <fullName evidence="11">Unannotated protein</fullName>
    </submittedName>
</protein>
<evidence type="ECO:0000256" key="3">
    <source>
        <dbReference type="ARBA" id="ARBA00022448"/>
    </source>
</evidence>
<evidence type="ECO:0000256" key="1">
    <source>
        <dbReference type="ARBA" id="ARBA00004651"/>
    </source>
</evidence>
<feature type="transmembrane region" description="Helical" evidence="9">
    <location>
        <begin position="181"/>
        <end position="204"/>
    </location>
</feature>
<sequence>MTTSQIETAALPRPEKSPWQIKNPKQTRALIIASVAPAIVVLAITFGFQIDGTIAMLTMFLPLQVLSAGAVGFRIYGKKGIADAGLVIFTIFFSSLVGVLLMSVLYSVITEGFKALSPQFISQNNVYITPTTSLEYGGVGHAVLGTFIIVGITTAVTVPLGIALAVYLTETTSKTKGAVRTLVQAMSGLPSVVAGLFVYAALITSGFSKYAGWLGSLALIPLMLPTVTRVAEEALRLVPVELRNGALALGAPAYRSFLSVTLPAAKSGIITAVLLGIARIIGETAPLLLTVNYANSTVLNPLESMAALPTYIYQNLDSANDTSLQRAWGAALVILIFVAIIFSAARMATRSASVKKKPKKVAKND</sequence>
<keyword evidence="6 9" id="KW-0812">Transmembrane</keyword>
<evidence type="ECO:0000256" key="9">
    <source>
        <dbReference type="SAM" id="Phobius"/>
    </source>
</evidence>
<feature type="transmembrane region" description="Helical" evidence="9">
    <location>
        <begin position="327"/>
        <end position="349"/>
    </location>
</feature>
<feature type="transmembrane region" description="Helical" evidence="9">
    <location>
        <begin position="29"/>
        <end position="48"/>
    </location>
</feature>
<dbReference type="CDD" id="cd06261">
    <property type="entry name" value="TM_PBP2"/>
    <property type="match status" value="1"/>
</dbReference>